<dbReference type="SUPFAM" id="SSF52540">
    <property type="entry name" value="P-loop containing nucleoside triphosphate hydrolases"/>
    <property type="match status" value="1"/>
</dbReference>
<dbReference type="InterPro" id="IPR006935">
    <property type="entry name" value="Helicase/UvrB_N"/>
</dbReference>
<comment type="caution">
    <text evidence="3">The sequence shown here is derived from an EMBL/GenBank/DDBJ whole genome shotgun (WGS) entry which is preliminary data.</text>
</comment>
<feature type="domain" description="Helicase/UvrB N-terminal" evidence="2">
    <location>
        <begin position="45"/>
        <end position="138"/>
    </location>
</feature>
<keyword evidence="1" id="KW-0067">ATP-binding</keyword>
<dbReference type="GO" id="GO:0016787">
    <property type="term" value="F:hydrolase activity"/>
    <property type="evidence" value="ECO:0007669"/>
    <property type="project" value="InterPro"/>
</dbReference>
<dbReference type="AlphaFoldDB" id="A0A9P8I539"/>
<keyword evidence="1" id="KW-0347">Helicase</keyword>
<evidence type="ECO:0000256" key="1">
    <source>
        <dbReference type="ARBA" id="ARBA00022806"/>
    </source>
</evidence>
<feature type="non-terminal residue" evidence="3">
    <location>
        <position position="146"/>
    </location>
</feature>
<keyword evidence="1" id="KW-0547">Nucleotide-binding</keyword>
<name>A0A9P8I539_9PEZI</name>
<sequence>MENHDWLKGLKRSDLLKEFSHEIKTVNGFNNLWSHQLVCLVLLFAFDRFMLHLDMGGGKTLISLFSVLDRKVAGQNPKAIVFVPYISSVDTWIEECKKHTPDLRLVPLLGTTVENLRKLEEKDGDVFVICYASSVAMLSEKHPKKK</sequence>
<evidence type="ECO:0000313" key="4">
    <source>
        <dbReference type="Proteomes" id="UP000750711"/>
    </source>
</evidence>
<dbReference type="GO" id="GO:0005524">
    <property type="term" value="F:ATP binding"/>
    <property type="evidence" value="ECO:0007669"/>
    <property type="project" value="InterPro"/>
</dbReference>
<protein>
    <recommendedName>
        <fullName evidence="2">Helicase/UvrB N-terminal domain-containing protein</fullName>
    </recommendedName>
</protein>
<dbReference type="GO" id="GO:0004386">
    <property type="term" value="F:helicase activity"/>
    <property type="evidence" value="ECO:0007669"/>
    <property type="project" value="UniProtKB-KW"/>
</dbReference>
<keyword evidence="1" id="KW-0378">Hydrolase</keyword>
<dbReference type="GO" id="GO:0003677">
    <property type="term" value="F:DNA binding"/>
    <property type="evidence" value="ECO:0007669"/>
    <property type="project" value="InterPro"/>
</dbReference>
<dbReference type="Gene3D" id="3.40.50.300">
    <property type="entry name" value="P-loop containing nucleotide triphosphate hydrolases"/>
    <property type="match status" value="1"/>
</dbReference>
<evidence type="ECO:0000313" key="3">
    <source>
        <dbReference type="EMBL" id="KAH0548133.1"/>
    </source>
</evidence>
<dbReference type="Proteomes" id="UP000750711">
    <property type="component" value="Unassembled WGS sequence"/>
</dbReference>
<dbReference type="Pfam" id="PF04851">
    <property type="entry name" value="ResIII"/>
    <property type="match status" value="1"/>
</dbReference>
<keyword evidence="4" id="KW-1185">Reference proteome</keyword>
<proteinExistence type="predicted"/>
<gene>
    <name evidence="3" type="ORF">GP486_008140</name>
</gene>
<evidence type="ECO:0000259" key="2">
    <source>
        <dbReference type="Pfam" id="PF04851"/>
    </source>
</evidence>
<accession>A0A9P8I539</accession>
<dbReference type="EMBL" id="JAGHQM010002809">
    <property type="protein sequence ID" value="KAH0548133.1"/>
    <property type="molecule type" value="Genomic_DNA"/>
</dbReference>
<reference evidence="3" key="1">
    <citation type="submission" date="2021-03" db="EMBL/GenBank/DDBJ databases">
        <title>Comparative genomics and phylogenomic investigation of the class Geoglossomycetes provide insights into ecological specialization and systematics.</title>
        <authorList>
            <person name="Melie T."/>
            <person name="Pirro S."/>
            <person name="Miller A.N."/>
            <person name="Quandt A."/>
        </authorList>
    </citation>
    <scope>NUCLEOTIDE SEQUENCE</scope>
    <source>
        <strain evidence="3">CAQ_001_2017</strain>
    </source>
</reference>
<dbReference type="InterPro" id="IPR027417">
    <property type="entry name" value="P-loop_NTPase"/>
</dbReference>
<organism evidence="3 4">
    <name type="scientific">Trichoglossum hirsutum</name>
    <dbReference type="NCBI Taxonomy" id="265104"/>
    <lineage>
        <taxon>Eukaryota</taxon>
        <taxon>Fungi</taxon>
        <taxon>Dikarya</taxon>
        <taxon>Ascomycota</taxon>
        <taxon>Pezizomycotina</taxon>
        <taxon>Geoglossomycetes</taxon>
        <taxon>Geoglossales</taxon>
        <taxon>Geoglossaceae</taxon>
        <taxon>Trichoglossum</taxon>
    </lineage>
</organism>